<protein>
    <recommendedName>
        <fullName evidence="4">Peptidoglycan hydrolase</fullName>
    </recommendedName>
</protein>
<gene>
    <name evidence="7" type="primary">lytG</name>
    <name evidence="7" type="ORF">NCTC13067_00704</name>
</gene>
<dbReference type="GO" id="GO:0031640">
    <property type="term" value="P:killing of cells of another organism"/>
    <property type="evidence" value="ECO:0007669"/>
    <property type="project" value="UniProtKB-KW"/>
</dbReference>
<keyword evidence="1" id="KW-0929">Antimicrobial</keyword>
<dbReference type="SMART" id="SM00257">
    <property type="entry name" value="LysM"/>
    <property type="match status" value="2"/>
</dbReference>
<dbReference type="PANTHER" id="PTHR33308:SF9">
    <property type="entry name" value="PEPTIDOGLYCAN HYDROLASE FLGJ"/>
    <property type="match status" value="1"/>
</dbReference>
<dbReference type="GO" id="GO:0004040">
    <property type="term" value="F:amidase activity"/>
    <property type="evidence" value="ECO:0007669"/>
    <property type="project" value="InterPro"/>
</dbReference>
<feature type="domain" description="LysM" evidence="6">
    <location>
        <begin position="214"/>
        <end position="258"/>
    </location>
</feature>
<evidence type="ECO:0000313" key="8">
    <source>
        <dbReference type="Proteomes" id="UP000255469"/>
    </source>
</evidence>
<proteinExistence type="predicted"/>
<keyword evidence="2" id="KW-0081">Bacteriolytic enzyme</keyword>
<dbReference type="GO" id="GO:0016798">
    <property type="term" value="F:hydrolase activity, acting on glycosyl bonds"/>
    <property type="evidence" value="ECO:0007669"/>
    <property type="project" value="UniProtKB-KW"/>
</dbReference>
<dbReference type="GO" id="GO:0042742">
    <property type="term" value="P:defense response to bacterium"/>
    <property type="evidence" value="ECO:0007669"/>
    <property type="project" value="UniProtKB-KW"/>
</dbReference>
<evidence type="ECO:0000313" key="7">
    <source>
        <dbReference type="EMBL" id="SUB87042.1"/>
    </source>
</evidence>
<dbReference type="InterPro" id="IPR036779">
    <property type="entry name" value="LysM_dom_sf"/>
</dbReference>
<dbReference type="Pfam" id="PF01832">
    <property type="entry name" value="Glucosaminidase"/>
    <property type="match status" value="1"/>
</dbReference>
<dbReference type="PROSITE" id="PS51782">
    <property type="entry name" value="LYSM"/>
    <property type="match status" value="2"/>
</dbReference>
<dbReference type="Proteomes" id="UP000255469">
    <property type="component" value="Unassembled WGS sequence"/>
</dbReference>
<dbReference type="RefSeq" id="WP_025068020.1">
    <property type="nucleotide sequence ID" value="NZ_CAUVPN010000006.1"/>
</dbReference>
<feature type="chain" id="PRO_5016772911" description="Peptidoglycan hydrolase" evidence="5">
    <location>
        <begin position="20"/>
        <end position="317"/>
    </location>
</feature>
<evidence type="ECO:0000256" key="3">
    <source>
        <dbReference type="ARBA" id="ARBA00022801"/>
    </source>
</evidence>
<dbReference type="InterPro" id="IPR002901">
    <property type="entry name" value="MGlyc_endo_b_GlcNAc-like_dom"/>
</dbReference>
<accession>A0A379E423</accession>
<dbReference type="AlphaFoldDB" id="A0A379E423"/>
<name>A0A379E423_9BACT</name>
<sequence length="317" mass="36746">MKRYIFISLTFISVLSATAGGPIRWNQVYQAYIDQYKDMAIEGMLKYGVPASITLAQGLLESGAGRGTLVLQGNNHFGIKCHGWTGRTISHDDDELGECFRAYDSALESFEDHCKFLRDRPRYRSLFSLDRTDYRGWAYGLKRAGYATNPTYAQNLINIIELYKLYEYDKAKHYDRFMVHHSGEDAVVRVADGKLPTPVQALGAHAIHQYNENYYIVVRQGDTFKSLSKELDISTHKLARYNERKKKDPLVPGEYIWLKKKRSKVPKNFKRHPYYVRKSESLYDIAQKYGIRLKSLVKKNEKIAERGLRMGDEVRLY</sequence>
<evidence type="ECO:0000256" key="5">
    <source>
        <dbReference type="SAM" id="SignalP"/>
    </source>
</evidence>
<keyword evidence="7" id="KW-0326">Glycosidase</keyword>
<dbReference type="PANTHER" id="PTHR33308">
    <property type="entry name" value="PEPTIDOGLYCAN HYDROLASE FLGJ"/>
    <property type="match status" value="1"/>
</dbReference>
<dbReference type="SUPFAM" id="SSF54106">
    <property type="entry name" value="LysM domain"/>
    <property type="match status" value="2"/>
</dbReference>
<evidence type="ECO:0000259" key="6">
    <source>
        <dbReference type="PROSITE" id="PS51782"/>
    </source>
</evidence>
<feature type="signal peptide" evidence="5">
    <location>
        <begin position="1"/>
        <end position="19"/>
    </location>
</feature>
<dbReference type="SMART" id="SM00047">
    <property type="entry name" value="LYZ2"/>
    <property type="match status" value="1"/>
</dbReference>
<evidence type="ECO:0000256" key="4">
    <source>
        <dbReference type="ARBA" id="ARBA00032108"/>
    </source>
</evidence>
<dbReference type="Pfam" id="PF01476">
    <property type="entry name" value="LysM"/>
    <property type="match status" value="2"/>
</dbReference>
<organism evidence="7 8">
    <name type="scientific">Prevotella denticola</name>
    <dbReference type="NCBI Taxonomy" id="28129"/>
    <lineage>
        <taxon>Bacteria</taxon>
        <taxon>Pseudomonadati</taxon>
        <taxon>Bacteroidota</taxon>
        <taxon>Bacteroidia</taxon>
        <taxon>Bacteroidales</taxon>
        <taxon>Prevotellaceae</taxon>
        <taxon>Prevotella</taxon>
    </lineage>
</organism>
<reference evidence="7 8" key="1">
    <citation type="submission" date="2018-06" db="EMBL/GenBank/DDBJ databases">
        <authorList>
            <consortium name="Pathogen Informatics"/>
            <person name="Doyle S."/>
        </authorList>
    </citation>
    <scope>NUCLEOTIDE SEQUENCE [LARGE SCALE GENOMIC DNA]</scope>
    <source>
        <strain evidence="7 8">NCTC13067</strain>
    </source>
</reference>
<dbReference type="Gene3D" id="1.10.530.10">
    <property type="match status" value="1"/>
</dbReference>
<dbReference type="InterPro" id="IPR051056">
    <property type="entry name" value="Glycosyl_Hydrolase_73"/>
</dbReference>
<keyword evidence="3 7" id="KW-0378">Hydrolase</keyword>
<dbReference type="InterPro" id="IPR018392">
    <property type="entry name" value="LysM"/>
</dbReference>
<dbReference type="Gene3D" id="3.10.350.10">
    <property type="entry name" value="LysM domain"/>
    <property type="match status" value="2"/>
</dbReference>
<evidence type="ECO:0000256" key="2">
    <source>
        <dbReference type="ARBA" id="ARBA00022638"/>
    </source>
</evidence>
<evidence type="ECO:0000256" key="1">
    <source>
        <dbReference type="ARBA" id="ARBA00022529"/>
    </source>
</evidence>
<dbReference type="EMBL" id="UGTM01000001">
    <property type="protein sequence ID" value="SUB87042.1"/>
    <property type="molecule type" value="Genomic_DNA"/>
</dbReference>
<keyword evidence="5" id="KW-0732">Signal</keyword>
<feature type="domain" description="LysM" evidence="6">
    <location>
        <begin position="272"/>
        <end position="316"/>
    </location>
</feature>
<dbReference type="CDD" id="cd00118">
    <property type="entry name" value="LysM"/>
    <property type="match status" value="1"/>
</dbReference>